<dbReference type="GO" id="GO:0016853">
    <property type="term" value="F:isomerase activity"/>
    <property type="evidence" value="ECO:0007669"/>
    <property type="project" value="UniProtKB-KW"/>
</dbReference>
<evidence type="ECO:0000313" key="2">
    <source>
        <dbReference type="EMBL" id="ACO04543.1"/>
    </source>
</evidence>
<dbReference type="PaxDb" id="123214-PERMA_1624"/>
<organism evidence="2 3">
    <name type="scientific">Persephonella marina (strain DSM 14350 / EX-H1)</name>
    <dbReference type="NCBI Taxonomy" id="123214"/>
    <lineage>
        <taxon>Bacteria</taxon>
        <taxon>Pseudomonadati</taxon>
        <taxon>Aquificota</taxon>
        <taxon>Aquificia</taxon>
        <taxon>Aquificales</taxon>
        <taxon>Hydrogenothermaceae</taxon>
        <taxon>Persephonella</taxon>
    </lineage>
</organism>
<proteinExistence type="predicted"/>
<evidence type="ECO:0000313" key="3">
    <source>
        <dbReference type="Proteomes" id="UP000001366"/>
    </source>
</evidence>
<dbReference type="PANTHER" id="PTHR43174">
    <property type="entry name" value="UDP-N-ACETYLGLUCOSAMINE 2-EPIMERASE"/>
    <property type="match status" value="1"/>
</dbReference>
<keyword evidence="3" id="KW-1185">Reference proteome</keyword>
<dbReference type="Proteomes" id="UP000001366">
    <property type="component" value="Chromosome"/>
</dbReference>
<dbReference type="GO" id="GO:0006047">
    <property type="term" value="P:UDP-N-acetylglucosamine metabolic process"/>
    <property type="evidence" value="ECO:0007669"/>
    <property type="project" value="InterPro"/>
</dbReference>
<dbReference type="GO" id="GO:0004553">
    <property type="term" value="F:hydrolase activity, hydrolyzing O-glycosyl compounds"/>
    <property type="evidence" value="ECO:0007669"/>
    <property type="project" value="InterPro"/>
</dbReference>
<dbReference type="KEGG" id="pmx:PERMA_1624"/>
<reference evidence="2 3" key="1">
    <citation type="journal article" date="2009" name="J. Bacteriol.">
        <title>Complete and draft genome sequences of six members of the Aquificales.</title>
        <authorList>
            <person name="Reysenbach A.L."/>
            <person name="Hamamura N."/>
            <person name="Podar M."/>
            <person name="Griffiths E."/>
            <person name="Ferreira S."/>
            <person name="Hochstein R."/>
            <person name="Heidelberg J."/>
            <person name="Johnson J."/>
            <person name="Mead D."/>
            <person name="Pohorille A."/>
            <person name="Sarmiento M."/>
            <person name="Schweighofer K."/>
            <person name="Seshadri R."/>
            <person name="Voytek M.A."/>
        </authorList>
    </citation>
    <scope>NUCLEOTIDE SEQUENCE [LARGE SCALE GENOMIC DNA]</scope>
    <source>
        <strain evidence="3">DSM 14350 / EX-H1</strain>
    </source>
</reference>
<accession>C0QRU4</accession>
<keyword evidence="2" id="KW-0378">Hydrolase</keyword>
<dbReference type="eggNOG" id="COG0381">
    <property type="taxonomic scope" value="Bacteria"/>
</dbReference>
<dbReference type="AlphaFoldDB" id="C0QRU4"/>
<dbReference type="SUPFAM" id="SSF53756">
    <property type="entry name" value="UDP-Glycosyltransferase/glycogen phosphorylase"/>
    <property type="match status" value="1"/>
</dbReference>
<dbReference type="InterPro" id="IPR020004">
    <property type="entry name" value="UDP-GlcNAc_Epase"/>
</dbReference>
<dbReference type="HOGENOM" id="CLU_061127_0_0_0"/>
<sequence>MNKRKICVFTGTRAEYGLLKPLMEEISKDKDLELQIVVSGMHLSPEFGLTYRDIQKDGFNIDEKVEMLLSSDTPAGISKSIGLGIIGYTDALNRLKPDITVVLGDRFEALAFAVSSFTLRIPVAHIHGGEITEGALDEGYRHAITKLSFLHFTSTEEYRKRVIQLGEEPERVFNVGALGIDNIKRLKLLSKDQLEKKLGFKLWERNLLITFHPETLSKISSAEIFKILLEVLDQLKNTKLIFTKSNADPEGRKINALIDEYVTRNPEKAVAFTSMGQLLYLSTMRYVDAVVGNSSSGIIEAPSFRIGTINIGNRQKGRVKAESVIDCDPDYESIKKAFEKLYSPEFKKILKKTKNPYGDGIASVKIKNILKTYDIKDIRKSFYDLEVDDV</sequence>
<dbReference type="NCBIfam" id="TIGR03568">
    <property type="entry name" value="NeuC_NnaA"/>
    <property type="match status" value="1"/>
</dbReference>
<keyword evidence="2" id="KW-0413">Isomerase</keyword>
<dbReference type="CDD" id="cd03786">
    <property type="entry name" value="GTB_UDP-GlcNAc_2-Epimerase"/>
    <property type="match status" value="1"/>
</dbReference>
<dbReference type="EMBL" id="CP001230">
    <property type="protein sequence ID" value="ACO04543.1"/>
    <property type="molecule type" value="Genomic_DNA"/>
</dbReference>
<gene>
    <name evidence="2" type="primary">neuC</name>
    <name evidence="2" type="ordered locus">PERMA_1624</name>
</gene>
<dbReference type="EC" id="5.1.3.-" evidence="2"/>
<dbReference type="RefSeq" id="WP_012676780.1">
    <property type="nucleotide sequence ID" value="NC_012440.1"/>
</dbReference>
<dbReference type="OrthoDB" id="9803238at2"/>
<feature type="domain" description="UDP-N-acetylglucosamine 2-epimerase" evidence="1">
    <location>
        <begin position="25"/>
        <end position="371"/>
    </location>
</feature>
<dbReference type="EC" id="3.1.4.-" evidence="2"/>
<dbReference type="Pfam" id="PF02350">
    <property type="entry name" value="Epimerase_2"/>
    <property type="match status" value="1"/>
</dbReference>
<protein>
    <submittedName>
        <fullName evidence="2">UDP-N-acetyl-D-glucosamine 2-epimerase, UDP-hydrolysing</fullName>
        <ecNumber evidence="2">3.1.4.-</ecNumber>
        <ecNumber evidence="2">5.1.3.-</ecNumber>
    </submittedName>
</protein>
<dbReference type="InterPro" id="IPR003331">
    <property type="entry name" value="UDP_GlcNAc_Epimerase_2_dom"/>
</dbReference>
<dbReference type="PANTHER" id="PTHR43174:SF3">
    <property type="entry name" value="UDP-N-ACETYLGLUCOSAMINE 2-EPIMERASE"/>
    <property type="match status" value="1"/>
</dbReference>
<dbReference type="STRING" id="123214.PERMA_1624"/>
<evidence type="ECO:0000259" key="1">
    <source>
        <dbReference type="Pfam" id="PF02350"/>
    </source>
</evidence>
<dbReference type="Gene3D" id="3.40.50.2000">
    <property type="entry name" value="Glycogen Phosphorylase B"/>
    <property type="match status" value="2"/>
</dbReference>
<dbReference type="InterPro" id="IPR029767">
    <property type="entry name" value="WecB-like"/>
</dbReference>
<name>C0QRU4_PERMH</name>